<dbReference type="SUPFAM" id="SSF52266">
    <property type="entry name" value="SGNH hydrolase"/>
    <property type="match status" value="1"/>
</dbReference>
<evidence type="ECO:0000256" key="1">
    <source>
        <dbReference type="ARBA" id="ARBA00022801"/>
    </source>
</evidence>
<evidence type="ECO:0000313" key="3">
    <source>
        <dbReference type="EMBL" id="SCM59677.1"/>
    </source>
</evidence>
<dbReference type="InterPro" id="IPR005181">
    <property type="entry name" value="SASA"/>
</dbReference>
<evidence type="ECO:0000259" key="2">
    <source>
        <dbReference type="Pfam" id="PF03629"/>
    </source>
</evidence>
<accession>A0A1G4GAX9</accession>
<dbReference type="GO" id="GO:0016788">
    <property type="term" value="F:hydrolase activity, acting on ester bonds"/>
    <property type="evidence" value="ECO:0007669"/>
    <property type="project" value="UniProtKB-ARBA"/>
</dbReference>
<dbReference type="RefSeq" id="WP_154670095.1">
    <property type="nucleotide sequence ID" value="NZ_LT608328.1"/>
</dbReference>
<feature type="domain" description="Sialate O-acetylesterase" evidence="2">
    <location>
        <begin position="61"/>
        <end position="286"/>
    </location>
</feature>
<dbReference type="EC" id="3.1.-.-" evidence="3"/>
<proteinExistence type="predicted"/>
<name>A0A1G4GAX9_9BACT</name>
<dbReference type="STRING" id="1642646.ING2E5A_2882"/>
<protein>
    <submittedName>
        <fullName evidence="3">Putative carbohydrate esterase At4g34215</fullName>
        <ecNumber evidence="3">3.1.-.-</ecNumber>
    </submittedName>
</protein>
<dbReference type="InterPro" id="IPR036514">
    <property type="entry name" value="SGNH_hydro_sf"/>
</dbReference>
<dbReference type="InterPro" id="IPR052940">
    <property type="entry name" value="Carb_Esterase_6"/>
</dbReference>
<dbReference type="Proteomes" id="UP000178485">
    <property type="component" value="Chromosome i"/>
</dbReference>
<dbReference type="PANTHER" id="PTHR31988">
    <property type="entry name" value="ESTERASE, PUTATIVE (DUF303)-RELATED"/>
    <property type="match status" value="1"/>
</dbReference>
<dbReference type="KEGG" id="pmuc:ING2E5A_2882"/>
<organism evidence="3 4">
    <name type="scientific">Petrimonas mucosa</name>
    <dbReference type="NCBI Taxonomy" id="1642646"/>
    <lineage>
        <taxon>Bacteria</taxon>
        <taxon>Pseudomonadati</taxon>
        <taxon>Bacteroidota</taxon>
        <taxon>Bacteroidia</taxon>
        <taxon>Bacteroidales</taxon>
        <taxon>Dysgonomonadaceae</taxon>
        <taxon>Petrimonas</taxon>
    </lineage>
</organism>
<sequence>MDRRDFLKNASIAGMITIIPSHAVLGLYKMKPVNFLLLVLVLFLGSCKALATAEKTPDPDFHLYLLVGQSNMAGRGAIDSLSFPDNPRILMLTEENEWVVAKDPLHFDKPNIAGVGPGLAFAQEMMRSEKDKKVRIGLIPCAVGGTSIDMWQPGKDAYNGQYYPYDDAIARLHAAMKSGVVKGIVWHQGEGDSNQEKAAVYIEKLEELIDRFRNECANPNIPFVAGELGHYRDNYMLINRELKKLPDLIPHTAIATAGDLNHNGDGTHLDSESARELGERMAIEMKQQLLNPHYK</sequence>
<keyword evidence="1 3" id="KW-0378">Hydrolase</keyword>
<reference evidence="3 4" key="1">
    <citation type="submission" date="2016-08" db="EMBL/GenBank/DDBJ databases">
        <authorList>
            <person name="Seilhamer J.J."/>
        </authorList>
    </citation>
    <scope>NUCLEOTIDE SEQUENCE [LARGE SCALE GENOMIC DNA]</scope>
    <source>
        <strain evidence="3">ING2-E5A</strain>
    </source>
</reference>
<dbReference type="Gene3D" id="3.40.50.1110">
    <property type="entry name" value="SGNH hydrolase"/>
    <property type="match status" value="1"/>
</dbReference>
<keyword evidence="4" id="KW-1185">Reference proteome</keyword>
<evidence type="ECO:0000313" key="4">
    <source>
        <dbReference type="Proteomes" id="UP000178485"/>
    </source>
</evidence>
<gene>
    <name evidence="3" type="ORF">ING2E5A_2882</name>
</gene>
<dbReference type="EMBL" id="LT608328">
    <property type="protein sequence ID" value="SCM59677.1"/>
    <property type="molecule type" value="Genomic_DNA"/>
</dbReference>
<dbReference type="Pfam" id="PF03629">
    <property type="entry name" value="SASA"/>
    <property type="match status" value="1"/>
</dbReference>
<dbReference type="PANTHER" id="PTHR31988:SF19">
    <property type="entry name" value="9-O-ACETYL-N-ACETYLNEURAMINIC ACID DEACETYLASE-RELATED"/>
    <property type="match status" value="1"/>
</dbReference>
<dbReference type="AlphaFoldDB" id="A0A1G4GAX9"/>